<dbReference type="InterPro" id="IPR003445">
    <property type="entry name" value="Cat_transpt"/>
</dbReference>
<dbReference type="Pfam" id="PF02386">
    <property type="entry name" value="TrkH"/>
    <property type="match status" value="1"/>
</dbReference>
<dbReference type="OrthoDB" id="9810952at2"/>
<name>A0A449B3T6_9BACT</name>
<evidence type="ECO:0000256" key="3">
    <source>
        <dbReference type="ARBA" id="ARBA00022475"/>
    </source>
</evidence>
<keyword evidence="7 8" id="KW-0472">Membrane</keyword>
<evidence type="ECO:0000256" key="8">
    <source>
        <dbReference type="SAM" id="Phobius"/>
    </source>
</evidence>
<keyword evidence="5 8" id="KW-1133">Transmembrane helix</keyword>
<evidence type="ECO:0000256" key="2">
    <source>
        <dbReference type="ARBA" id="ARBA00022448"/>
    </source>
</evidence>
<feature type="transmembrane region" description="Helical" evidence="8">
    <location>
        <begin position="162"/>
        <end position="182"/>
    </location>
</feature>
<organism evidence="9 10">
    <name type="scientific">Mycoplasmopsis maculosa</name>
    <dbReference type="NCBI Taxonomy" id="114885"/>
    <lineage>
        <taxon>Bacteria</taxon>
        <taxon>Bacillati</taxon>
        <taxon>Mycoplasmatota</taxon>
        <taxon>Mycoplasmoidales</taxon>
        <taxon>Metamycoplasmataceae</taxon>
        <taxon>Mycoplasmopsis</taxon>
    </lineage>
</organism>
<evidence type="ECO:0000313" key="9">
    <source>
        <dbReference type="EMBL" id="VEU75262.1"/>
    </source>
</evidence>
<feature type="transmembrane region" description="Helical" evidence="8">
    <location>
        <begin position="248"/>
        <end position="271"/>
    </location>
</feature>
<keyword evidence="3" id="KW-1003">Cell membrane</keyword>
<feature type="transmembrane region" description="Helical" evidence="8">
    <location>
        <begin position="335"/>
        <end position="358"/>
    </location>
</feature>
<feature type="transmembrane region" description="Helical" evidence="8">
    <location>
        <begin position="365"/>
        <end position="382"/>
    </location>
</feature>
<dbReference type="AlphaFoldDB" id="A0A449B3T6"/>
<evidence type="ECO:0000256" key="6">
    <source>
        <dbReference type="ARBA" id="ARBA00023065"/>
    </source>
</evidence>
<keyword evidence="10" id="KW-1185">Reference proteome</keyword>
<dbReference type="Proteomes" id="UP000290243">
    <property type="component" value="Chromosome"/>
</dbReference>
<comment type="subcellular location">
    <subcellularLocation>
        <location evidence="1">Cell membrane</location>
        <topology evidence="1">Multi-pass membrane protein</topology>
    </subcellularLocation>
</comment>
<evidence type="ECO:0000313" key="10">
    <source>
        <dbReference type="Proteomes" id="UP000290243"/>
    </source>
</evidence>
<keyword evidence="2" id="KW-0813">Transport</keyword>
<evidence type="ECO:0000256" key="7">
    <source>
        <dbReference type="ARBA" id="ARBA00023136"/>
    </source>
</evidence>
<feature type="transmembrane region" description="Helical" evidence="8">
    <location>
        <begin position="425"/>
        <end position="445"/>
    </location>
</feature>
<gene>
    <name evidence="9" type="primary">ktrB</name>
    <name evidence="9" type="ORF">NCTC10168_00179</name>
</gene>
<dbReference type="RefSeq" id="WP_129646209.1">
    <property type="nucleotide sequence ID" value="NZ_LR215037.1"/>
</dbReference>
<reference evidence="9 10" key="1">
    <citation type="submission" date="2019-01" db="EMBL/GenBank/DDBJ databases">
        <authorList>
            <consortium name="Pathogen Informatics"/>
        </authorList>
    </citation>
    <scope>NUCLEOTIDE SEQUENCE [LARGE SCALE GENOMIC DNA]</scope>
    <source>
        <strain evidence="9 10">NCTC10168</strain>
    </source>
</reference>
<sequence>METNKKRKKFSETKFGSFILKLWHWTRSFTKVKLIFLTYLIVVLVITLFLYSPITQNEEYVQSLAKKGESITFIDAFFTTCSAFSDTGLVSHPTYLAWNQFGQALIAFSILIGGLGIFALKIFLINFIFLRGKTSLNDVELVSYERGNSEFFKTKHMIRDSILFLLIILILSSIGLTIYFYYKNPTFTESDFITKNGYILENNYVNPASDWSTSFRFGFFHAISALNNAGFDIIGNNSLLPYFYNYDLQIIFVVLFIIGGIGYPVIYDFFTFIKFKIYCKKNKIKSKYKWSLFTKISLSAYWIMTIITFAGIMIIETSGNKTFINSPTFANGNYFAKVWALFFTTLSTRSAGFATFYLNDLSQPTLWILNILMYIGASPASTGGGIRTTTFAILILTIFSKILGKPSVRVFDRKIDVDTVKMSTIVSTISLILVLLTSLVIMSSLNTFHSGTIDDTKYTATNFFFEAFSAFGTTGLTTGITDNLNWISKIALSILMFIGQFGISSSVLIWIRKKNYSYQYDYISESVAIG</sequence>
<keyword evidence="4 8" id="KW-0812">Transmembrane</keyword>
<feature type="transmembrane region" description="Helical" evidence="8">
    <location>
        <begin position="34"/>
        <end position="54"/>
    </location>
</feature>
<dbReference type="PANTHER" id="PTHR32024">
    <property type="entry name" value="TRK SYSTEM POTASSIUM UPTAKE PROTEIN TRKG-RELATED"/>
    <property type="match status" value="1"/>
</dbReference>
<dbReference type="GO" id="GO:0030001">
    <property type="term" value="P:metal ion transport"/>
    <property type="evidence" value="ECO:0007669"/>
    <property type="project" value="UniProtKB-ARBA"/>
</dbReference>
<evidence type="ECO:0000256" key="4">
    <source>
        <dbReference type="ARBA" id="ARBA00022692"/>
    </source>
</evidence>
<dbReference type="GO" id="GO:0005886">
    <property type="term" value="C:plasma membrane"/>
    <property type="evidence" value="ECO:0007669"/>
    <property type="project" value="UniProtKB-SubCell"/>
</dbReference>
<feature type="transmembrane region" description="Helical" evidence="8">
    <location>
        <begin position="292"/>
        <end position="315"/>
    </location>
</feature>
<keyword evidence="6" id="KW-0406">Ion transport</keyword>
<dbReference type="PANTHER" id="PTHR32024:SF1">
    <property type="entry name" value="KTR SYSTEM POTASSIUM UPTAKE PROTEIN B"/>
    <property type="match status" value="1"/>
</dbReference>
<dbReference type="EMBL" id="LR215037">
    <property type="protein sequence ID" value="VEU75262.1"/>
    <property type="molecule type" value="Genomic_DNA"/>
</dbReference>
<evidence type="ECO:0000256" key="5">
    <source>
        <dbReference type="ARBA" id="ARBA00022989"/>
    </source>
</evidence>
<feature type="transmembrane region" description="Helical" evidence="8">
    <location>
        <begin position="490"/>
        <end position="511"/>
    </location>
</feature>
<dbReference type="KEGG" id="mmau:NCTC10168_00179"/>
<feature type="transmembrane region" description="Helical" evidence="8">
    <location>
        <begin position="104"/>
        <end position="129"/>
    </location>
</feature>
<protein>
    <submittedName>
        <fullName evidence="9">Ktr system potassium uptake protein B</fullName>
    </submittedName>
</protein>
<proteinExistence type="predicted"/>
<dbReference type="GO" id="GO:0008324">
    <property type="term" value="F:monoatomic cation transmembrane transporter activity"/>
    <property type="evidence" value="ECO:0007669"/>
    <property type="project" value="InterPro"/>
</dbReference>
<accession>A0A449B3T6</accession>
<evidence type="ECO:0000256" key="1">
    <source>
        <dbReference type="ARBA" id="ARBA00004651"/>
    </source>
</evidence>